<name>A0ABP4G2R9_9MICO</name>
<dbReference type="InterPro" id="IPR017871">
    <property type="entry name" value="ABC_transporter-like_CS"/>
</dbReference>
<dbReference type="PANTHER" id="PTHR42734:SF17">
    <property type="entry name" value="METAL TRANSPORT SYSTEM ATP-BINDING PROTEIN TM_0124-RELATED"/>
    <property type="match status" value="1"/>
</dbReference>
<organism evidence="7 8">
    <name type="scientific">Rhodoglobus aureus</name>
    <dbReference type="NCBI Taxonomy" id="191497"/>
    <lineage>
        <taxon>Bacteria</taxon>
        <taxon>Bacillati</taxon>
        <taxon>Actinomycetota</taxon>
        <taxon>Actinomycetes</taxon>
        <taxon>Micrococcales</taxon>
        <taxon>Microbacteriaceae</taxon>
        <taxon>Rhodoglobus</taxon>
    </lineage>
</organism>
<evidence type="ECO:0000313" key="7">
    <source>
        <dbReference type="EMBL" id="GAA1211648.1"/>
    </source>
</evidence>
<reference evidence="8" key="1">
    <citation type="journal article" date="2019" name="Int. J. Syst. Evol. Microbiol.">
        <title>The Global Catalogue of Microorganisms (GCM) 10K type strain sequencing project: providing services to taxonomists for standard genome sequencing and annotation.</title>
        <authorList>
            <consortium name="The Broad Institute Genomics Platform"/>
            <consortium name="The Broad Institute Genome Sequencing Center for Infectious Disease"/>
            <person name="Wu L."/>
            <person name="Ma J."/>
        </authorList>
    </citation>
    <scope>NUCLEOTIDE SEQUENCE [LARGE SCALE GENOMIC DNA]</scope>
    <source>
        <strain evidence="8">JCM 12762</strain>
    </source>
</reference>
<dbReference type="SMART" id="SM00382">
    <property type="entry name" value="AAA"/>
    <property type="match status" value="1"/>
</dbReference>
<keyword evidence="4 7" id="KW-0067">ATP-binding</keyword>
<keyword evidence="2" id="KW-0813">Transport</keyword>
<gene>
    <name evidence="7" type="ORF">GCM10009655_08490</name>
</gene>
<dbReference type="PROSITE" id="PS00211">
    <property type="entry name" value="ABC_TRANSPORTER_1"/>
    <property type="match status" value="1"/>
</dbReference>
<dbReference type="InterPro" id="IPR003593">
    <property type="entry name" value="AAA+_ATPase"/>
</dbReference>
<comment type="similarity">
    <text evidence="1">Belongs to the ABC transporter superfamily.</text>
</comment>
<evidence type="ECO:0000256" key="2">
    <source>
        <dbReference type="ARBA" id="ARBA00022448"/>
    </source>
</evidence>
<feature type="region of interest" description="Disordered" evidence="5">
    <location>
        <begin position="1"/>
        <end position="26"/>
    </location>
</feature>
<evidence type="ECO:0000259" key="6">
    <source>
        <dbReference type="PROSITE" id="PS50893"/>
    </source>
</evidence>
<proteinExistence type="inferred from homology"/>
<dbReference type="EMBL" id="BAAAKW010000017">
    <property type="protein sequence ID" value="GAA1211648.1"/>
    <property type="molecule type" value="Genomic_DNA"/>
</dbReference>
<protein>
    <submittedName>
        <fullName evidence="7">Metal ABC transporter ATP-binding protein</fullName>
    </submittedName>
</protein>
<evidence type="ECO:0000256" key="5">
    <source>
        <dbReference type="SAM" id="MobiDB-lite"/>
    </source>
</evidence>
<keyword evidence="8" id="KW-1185">Reference proteome</keyword>
<dbReference type="PANTHER" id="PTHR42734">
    <property type="entry name" value="METAL TRANSPORT SYSTEM ATP-BINDING PROTEIN TM_0124-RELATED"/>
    <property type="match status" value="1"/>
</dbReference>
<dbReference type="GO" id="GO:0005524">
    <property type="term" value="F:ATP binding"/>
    <property type="evidence" value="ECO:0007669"/>
    <property type="project" value="UniProtKB-KW"/>
</dbReference>
<dbReference type="InterPro" id="IPR027417">
    <property type="entry name" value="P-loop_NTPase"/>
</dbReference>
<keyword evidence="3" id="KW-0547">Nucleotide-binding</keyword>
<feature type="domain" description="ABC transporter" evidence="6">
    <location>
        <begin position="37"/>
        <end position="270"/>
    </location>
</feature>
<evidence type="ECO:0000256" key="1">
    <source>
        <dbReference type="ARBA" id="ARBA00005417"/>
    </source>
</evidence>
<dbReference type="InterPro" id="IPR050153">
    <property type="entry name" value="Metal_Ion_Import_ABC"/>
</dbReference>
<dbReference type="Gene3D" id="3.40.50.300">
    <property type="entry name" value="P-loop containing nucleotide triphosphate hydrolases"/>
    <property type="match status" value="1"/>
</dbReference>
<sequence>MHSRQHLPNDSGDRMTTISAGGVPAGATSGSTVAPVLSIHDGALGFGGRTLWSGLNLEVAPGEFLAVLGSNGSGKSSLLKAILGQQKLDAGTVTVAGHPVRRGDRCIGYIPQQKIAAPGTPLRGRDLVTLGVNGHRFGVPTLPRSVKARVDELIASVGATEYASQPIGSLSGGEQQRLRVAQSLADDPVLLLCDEPLLSLDLQHQRGVSELIDARRREHDTAVVFVTHDVNPVLGMVDRILYLAGGKFTVGTPDEVLRSEVLTELYGTPVEVVRIGGRVIVAGIPHGDHHHDEEAV</sequence>
<dbReference type="Proteomes" id="UP001500943">
    <property type="component" value="Unassembled WGS sequence"/>
</dbReference>
<accession>A0ABP4G2R9</accession>
<dbReference type="Pfam" id="PF00005">
    <property type="entry name" value="ABC_tran"/>
    <property type="match status" value="1"/>
</dbReference>
<dbReference type="PROSITE" id="PS50893">
    <property type="entry name" value="ABC_TRANSPORTER_2"/>
    <property type="match status" value="1"/>
</dbReference>
<evidence type="ECO:0000256" key="3">
    <source>
        <dbReference type="ARBA" id="ARBA00022741"/>
    </source>
</evidence>
<dbReference type="SUPFAM" id="SSF52540">
    <property type="entry name" value="P-loop containing nucleoside triphosphate hydrolases"/>
    <property type="match status" value="1"/>
</dbReference>
<dbReference type="InterPro" id="IPR003439">
    <property type="entry name" value="ABC_transporter-like_ATP-bd"/>
</dbReference>
<evidence type="ECO:0000313" key="8">
    <source>
        <dbReference type="Proteomes" id="UP001500943"/>
    </source>
</evidence>
<comment type="caution">
    <text evidence="7">The sequence shown here is derived from an EMBL/GenBank/DDBJ whole genome shotgun (WGS) entry which is preliminary data.</text>
</comment>
<evidence type="ECO:0000256" key="4">
    <source>
        <dbReference type="ARBA" id="ARBA00022840"/>
    </source>
</evidence>